<dbReference type="Gene3D" id="1.10.287.110">
    <property type="entry name" value="DnaJ domain"/>
    <property type="match status" value="1"/>
</dbReference>
<dbReference type="SMART" id="SM00271">
    <property type="entry name" value="DnaJ"/>
    <property type="match status" value="1"/>
</dbReference>
<dbReference type="GeneID" id="25734607"/>
<reference evidence="2 3" key="1">
    <citation type="journal article" date="2013" name="BMC Genomics">
        <title>Reconstruction of the lipid metabolism for the microalga Monoraphidium neglectum from its genome sequence reveals characteristics suitable for biofuel production.</title>
        <authorList>
            <person name="Bogen C."/>
            <person name="Al-Dilaimi A."/>
            <person name="Albersmeier A."/>
            <person name="Wichmann J."/>
            <person name="Grundmann M."/>
            <person name="Rupp O."/>
            <person name="Lauersen K.J."/>
            <person name="Blifernez-Klassen O."/>
            <person name="Kalinowski J."/>
            <person name="Goesmann A."/>
            <person name="Mussgnug J.H."/>
            <person name="Kruse O."/>
        </authorList>
    </citation>
    <scope>NUCLEOTIDE SEQUENCE [LARGE SCALE GENOMIC DNA]</scope>
    <source>
        <strain evidence="2 3">SAG 48.87</strain>
    </source>
</reference>
<dbReference type="PROSITE" id="PS50076">
    <property type="entry name" value="DNAJ_2"/>
    <property type="match status" value="1"/>
</dbReference>
<evidence type="ECO:0000259" key="1">
    <source>
        <dbReference type="PROSITE" id="PS50076"/>
    </source>
</evidence>
<dbReference type="STRING" id="145388.A0A0D2NP93"/>
<name>A0A0D2NP93_9CHLO</name>
<dbReference type="AlphaFoldDB" id="A0A0D2NP93"/>
<dbReference type="Pfam" id="PF00226">
    <property type="entry name" value="DnaJ"/>
    <property type="match status" value="1"/>
</dbReference>
<evidence type="ECO:0000313" key="2">
    <source>
        <dbReference type="EMBL" id="KIZ06236.1"/>
    </source>
</evidence>
<gene>
    <name evidence="2" type="ORF">MNEG_1729</name>
</gene>
<dbReference type="OrthoDB" id="342454at2759"/>
<dbReference type="PANTHER" id="PTHR46620">
    <property type="entry name" value="J DOMAIN-CONTAINING PROTEIN SPF31"/>
    <property type="match status" value="1"/>
</dbReference>
<dbReference type="SUPFAM" id="SSF46565">
    <property type="entry name" value="Chaperone J-domain"/>
    <property type="match status" value="1"/>
</dbReference>
<dbReference type="KEGG" id="mng:MNEG_1729"/>
<feature type="domain" description="J" evidence="1">
    <location>
        <begin position="31"/>
        <end position="95"/>
    </location>
</feature>
<organism evidence="2 3">
    <name type="scientific">Monoraphidium neglectum</name>
    <dbReference type="NCBI Taxonomy" id="145388"/>
    <lineage>
        <taxon>Eukaryota</taxon>
        <taxon>Viridiplantae</taxon>
        <taxon>Chlorophyta</taxon>
        <taxon>core chlorophytes</taxon>
        <taxon>Chlorophyceae</taxon>
        <taxon>CS clade</taxon>
        <taxon>Sphaeropleales</taxon>
        <taxon>Selenastraceae</taxon>
        <taxon>Monoraphidium</taxon>
    </lineage>
</organism>
<keyword evidence="3" id="KW-1185">Reference proteome</keyword>
<evidence type="ECO:0000313" key="3">
    <source>
        <dbReference type="Proteomes" id="UP000054498"/>
    </source>
</evidence>
<dbReference type="PRINTS" id="PR00625">
    <property type="entry name" value="JDOMAIN"/>
</dbReference>
<dbReference type="Proteomes" id="UP000054498">
    <property type="component" value="Unassembled WGS sequence"/>
</dbReference>
<dbReference type="InterPro" id="IPR001623">
    <property type="entry name" value="DnaJ_domain"/>
</dbReference>
<dbReference type="EMBL" id="KK100398">
    <property type="protein sequence ID" value="KIZ06236.1"/>
    <property type="molecule type" value="Genomic_DNA"/>
</dbReference>
<proteinExistence type="predicted"/>
<dbReference type="PANTHER" id="PTHR46620:SF1">
    <property type="entry name" value="J DOMAIN-CONTAINING PROTEIN SPF31"/>
    <property type="match status" value="1"/>
</dbReference>
<dbReference type="CDD" id="cd06257">
    <property type="entry name" value="DnaJ"/>
    <property type="match status" value="1"/>
</dbReference>
<dbReference type="RefSeq" id="XP_013905255.1">
    <property type="nucleotide sequence ID" value="XM_014049801.1"/>
</dbReference>
<accession>A0A0D2NP93</accession>
<dbReference type="InterPro" id="IPR036869">
    <property type="entry name" value="J_dom_sf"/>
</dbReference>
<protein>
    <submittedName>
        <fullName evidence="2">J domain-containing protein spf31</fullName>
    </submittedName>
</protein>
<sequence>MLPQQSEFFAEVREVDRDNEVNRILWAFKLNPFEKLNLRFDATPEEVRKQYRKLSLLVHPDKCSHPQAASAFDVLGAAQKELNDEAKREVLNAVLDKARGDCGLGEEVRAERRKETKHDAAVALAATLHERGREGVEEDWEKTDAFHERWKLKARDVMAKSEWRKRKLTKRVRVPG</sequence>